<dbReference type="Proteomes" id="UP001415857">
    <property type="component" value="Unassembled WGS sequence"/>
</dbReference>
<protein>
    <submittedName>
        <fullName evidence="1">Uncharacterized protein</fullName>
    </submittedName>
</protein>
<dbReference type="AlphaFoldDB" id="A0AAP0NF97"/>
<name>A0AAP0NF97_LIQFO</name>
<accession>A0AAP0NF97</accession>
<comment type="caution">
    <text evidence="1">The sequence shown here is derived from an EMBL/GenBank/DDBJ whole genome shotgun (WGS) entry which is preliminary data.</text>
</comment>
<reference evidence="1 2" key="1">
    <citation type="journal article" date="2024" name="Plant J.">
        <title>Genome sequences and population genomics reveal climatic adaptation and genomic divergence between two closely related sweetgum species.</title>
        <authorList>
            <person name="Xu W.Q."/>
            <person name="Ren C.Q."/>
            <person name="Zhang X.Y."/>
            <person name="Comes H.P."/>
            <person name="Liu X.H."/>
            <person name="Li Y.G."/>
            <person name="Kettle C.J."/>
            <person name="Jalonen R."/>
            <person name="Gaisberger H."/>
            <person name="Ma Y.Z."/>
            <person name="Qiu Y.X."/>
        </authorList>
    </citation>
    <scope>NUCLEOTIDE SEQUENCE [LARGE SCALE GENOMIC DNA]</scope>
    <source>
        <strain evidence="1">Hangzhou</strain>
    </source>
</reference>
<organism evidence="1 2">
    <name type="scientific">Liquidambar formosana</name>
    <name type="common">Formosan gum</name>
    <dbReference type="NCBI Taxonomy" id="63359"/>
    <lineage>
        <taxon>Eukaryota</taxon>
        <taxon>Viridiplantae</taxon>
        <taxon>Streptophyta</taxon>
        <taxon>Embryophyta</taxon>
        <taxon>Tracheophyta</taxon>
        <taxon>Spermatophyta</taxon>
        <taxon>Magnoliopsida</taxon>
        <taxon>eudicotyledons</taxon>
        <taxon>Gunneridae</taxon>
        <taxon>Pentapetalae</taxon>
        <taxon>Saxifragales</taxon>
        <taxon>Altingiaceae</taxon>
        <taxon>Liquidambar</taxon>
    </lineage>
</organism>
<evidence type="ECO:0000313" key="1">
    <source>
        <dbReference type="EMBL" id="KAK9271688.1"/>
    </source>
</evidence>
<gene>
    <name evidence="1" type="ORF">L1049_002051</name>
</gene>
<keyword evidence="2" id="KW-1185">Reference proteome</keyword>
<sequence length="80" mass="8315">MELRFPDNTLSSGDRALTISDPVAYAPENDGSDNGDGGVFIFEVNSPARFASVAMAAATGRRPHASDLELADLAAKFDGG</sequence>
<evidence type="ECO:0000313" key="2">
    <source>
        <dbReference type="Proteomes" id="UP001415857"/>
    </source>
</evidence>
<dbReference type="EMBL" id="JBBPBK010000013">
    <property type="protein sequence ID" value="KAK9271688.1"/>
    <property type="molecule type" value="Genomic_DNA"/>
</dbReference>
<proteinExistence type="predicted"/>